<evidence type="ECO:0008006" key="8">
    <source>
        <dbReference type="Google" id="ProtNLM"/>
    </source>
</evidence>
<feature type="transmembrane region" description="Helical" evidence="5">
    <location>
        <begin position="389"/>
        <end position="407"/>
    </location>
</feature>
<reference evidence="6 7" key="1">
    <citation type="submission" date="2016-05" db="EMBL/GenBank/DDBJ databases">
        <title>Draft genome sequence of a porcine commensal Rothia nasimurium.</title>
        <authorList>
            <person name="Gaiser R.A."/>
            <person name="Van Baarlen P."/>
            <person name="Wells J.M."/>
        </authorList>
    </citation>
    <scope>NUCLEOTIDE SEQUENCE [LARGE SCALE GENOMIC DNA]</scope>
    <source>
        <strain evidence="6 7">PT-32</strain>
    </source>
</reference>
<dbReference type="PANTHER" id="PTHR43652">
    <property type="entry name" value="BASIC AMINO ACID ANTIPORTER YFCC-RELATED"/>
    <property type="match status" value="1"/>
</dbReference>
<dbReference type="InterPro" id="IPR001898">
    <property type="entry name" value="SLC13A/DASS"/>
</dbReference>
<name>A0A1Y1RSF7_9MICC</name>
<evidence type="ECO:0000313" key="6">
    <source>
        <dbReference type="EMBL" id="ORC22558.1"/>
    </source>
</evidence>
<organism evidence="6 7">
    <name type="scientific">Rothia nasimurium</name>
    <dbReference type="NCBI Taxonomy" id="85336"/>
    <lineage>
        <taxon>Bacteria</taxon>
        <taxon>Bacillati</taxon>
        <taxon>Actinomycetota</taxon>
        <taxon>Actinomycetes</taxon>
        <taxon>Micrococcales</taxon>
        <taxon>Micrococcaceae</taxon>
        <taxon>Rothia</taxon>
    </lineage>
</organism>
<sequence length="505" mass="52508">MKLLYSSTNSPAAEPAVDTTPLPIVKPSFITGKIVVSFFVAVLLIAATATAGLTSDELSLEGAITLSIFILAIWAWVFSPLSDTYVSLAAAVALVLTGIISTDQFTASLGTNVVWLLVASVIMAQALTASGLTRRLTARLVSLARTPRQLAHLYNLALFITVYLVPSPSGRAALALPIFRAMAEAMPDRPKLVKALGILAPSTILVSAVASFIGAGAHLVTTEILVGYGLETIGFLEWMILGSGLGLLASLLVTELVFALFPSRDDAPEKLHITLADFETEGATPVRGPLSQPEKNIALILGVAIVLWCTEVWHGIDPVIVAVLGALAAGAPRFGSVKLATALKKAPWPMLIFMATTLAIGTALSESGAATWLAESIFAPISGLGRSGAAAFVLLVIALSTVAHLVIQSRSARSAVLIPLIITAAIPLGVNPVAAAFISTAAAGFCHTLTSSAKPVALFASVDGKPTYTPSDLLKLSAWLAPLHAALIAVFAFFIWPALGLPLYL</sequence>
<comment type="caution">
    <text evidence="6">The sequence shown here is derived from an EMBL/GenBank/DDBJ whole genome shotgun (WGS) entry which is preliminary data.</text>
</comment>
<dbReference type="GO" id="GO:0022857">
    <property type="term" value="F:transmembrane transporter activity"/>
    <property type="evidence" value="ECO:0007669"/>
    <property type="project" value="InterPro"/>
</dbReference>
<feature type="transmembrane region" description="Helical" evidence="5">
    <location>
        <begin position="195"/>
        <end position="218"/>
    </location>
</feature>
<dbReference type="GO" id="GO:0005886">
    <property type="term" value="C:plasma membrane"/>
    <property type="evidence" value="ECO:0007669"/>
    <property type="project" value="TreeGrafter"/>
</dbReference>
<keyword evidence="2 5" id="KW-0812">Transmembrane</keyword>
<keyword evidence="4 5" id="KW-0472">Membrane</keyword>
<feature type="transmembrane region" description="Helical" evidence="5">
    <location>
        <begin position="113"/>
        <end position="133"/>
    </location>
</feature>
<feature type="transmembrane region" description="Helical" evidence="5">
    <location>
        <begin position="60"/>
        <end position="78"/>
    </location>
</feature>
<dbReference type="AlphaFoldDB" id="A0A1Y1RSF7"/>
<comment type="subcellular location">
    <subcellularLocation>
        <location evidence="1">Membrane</location>
        <topology evidence="1">Multi-pass membrane protein</topology>
    </subcellularLocation>
</comment>
<feature type="transmembrane region" description="Helical" evidence="5">
    <location>
        <begin position="414"/>
        <end position="438"/>
    </location>
</feature>
<dbReference type="Proteomes" id="UP000192359">
    <property type="component" value="Unassembled WGS sequence"/>
</dbReference>
<evidence type="ECO:0000256" key="4">
    <source>
        <dbReference type="ARBA" id="ARBA00023136"/>
    </source>
</evidence>
<feature type="transmembrane region" description="Helical" evidence="5">
    <location>
        <begin position="153"/>
        <end position="174"/>
    </location>
</feature>
<feature type="transmembrane region" description="Helical" evidence="5">
    <location>
        <begin position="84"/>
        <end position="101"/>
    </location>
</feature>
<evidence type="ECO:0000313" key="7">
    <source>
        <dbReference type="Proteomes" id="UP000192359"/>
    </source>
</evidence>
<feature type="transmembrane region" description="Helical" evidence="5">
    <location>
        <begin position="319"/>
        <end position="336"/>
    </location>
</feature>
<dbReference type="EMBL" id="LXWF01000010">
    <property type="protein sequence ID" value="ORC22558.1"/>
    <property type="molecule type" value="Genomic_DNA"/>
</dbReference>
<dbReference type="OrthoDB" id="9156049at2"/>
<evidence type="ECO:0000256" key="5">
    <source>
        <dbReference type="SAM" id="Phobius"/>
    </source>
</evidence>
<gene>
    <name evidence="6" type="ORF">A7979_10905</name>
</gene>
<evidence type="ECO:0000256" key="3">
    <source>
        <dbReference type="ARBA" id="ARBA00022989"/>
    </source>
</evidence>
<keyword evidence="3 5" id="KW-1133">Transmembrane helix</keyword>
<evidence type="ECO:0000256" key="2">
    <source>
        <dbReference type="ARBA" id="ARBA00022692"/>
    </source>
</evidence>
<protein>
    <recommendedName>
        <fullName evidence="8">Transporter</fullName>
    </recommendedName>
</protein>
<feature type="transmembrane region" description="Helical" evidence="5">
    <location>
        <begin position="34"/>
        <end position="53"/>
    </location>
</feature>
<dbReference type="InterPro" id="IPR051679">
    <property type="entry name" value="DASS-Related_Transporters"/>
</dbReference>
<keyword evidence="7" id="KW-1185">Reference proteome</keyword>
<feature type="transmembrane region" description="Helical" evidence="5">
    <location>
        <begin position="238"/>
        <end position="261"/>
    </location>
</feature>
<dbReference type="RefSeq" id="WP_083090979.1">
    <property type="nucleotide sequence ID" value="NZ_LXWF01000010.1"/>
</dbReference>
<evidence type="ECO:0000256" key="1">
    <source>
        <dbReference type="ARBA" id="ARBA00004141"/>
    </source>
</evidence>
<feature type="transmembrane region" description="Helical" evidence="5">
    <location>
        <begin position="348"/>
        <end position="369"/>
    </location>
</feature>
<dbReference type="PANTHER" id="PTHR43652:SF2">
    <property type="entry name" value="BASIC AMINO ACID ANTIPORTER YFCC-RELATED"/>
    <property type="match status" value="1"/>
</dbReference>
<proteinExistence type="predicted"/>
<feature type="transmembrane region" description="Helical" evidence="5">
    <location>
        <begin position="479"/>
        <end position="504"/>
    </location>
</feature>
<dbReference type="Pfam" id="PF00939">
    <property type="entry name" value="Na_sulph_symp"/>
    <property type="match status" value="1"/>
</dbReference>
<accession>A0A1Y1RSF7</accession>